<dbReference type="PIRSF" id="PIRSF000390">
    <property type="entry name" value="PLP_StrS"/>
    <property type="match status" value="1"/>
</dbReference>
<comment type="similarity">
    <text evidence="3">Belongs to the DegT/DnrJ/EryC1 family.</text>
</comment>
<dbReference type="InterPro" id="IPR015424">
    <property type="entry name" value="PyrdxlP-dep_Trfase"/>
</dbReference>
<dbReference type="Proteomes" id="UP000406256">
    <property type="component" value="Unassembled WGS sequence"/>
</dbReference>
<name>A0A5E4UNP6_9BURK</name>
<dbReference type="PANTHER" id="PTHR30244:SF30">
    <property type="entry name" value="BLR5990 PROTEIN"/>
    <property type="match status" value="1"/>
</dbReference>
<dbReference type="GO" id="GO:0000271">
    <property type="term" value="P:polysaccharide biosynthetic process"/>
    <property type="evidence" value="ECO:0007669"/>
    <property type="project" value="TreeGrafter"/>
</dbReference>
<evidence type="ECO:0000313" key="4">
    <source>
        <dbReference type="EMBL" id="VVE01164.1"/>
    </source>
</evidence>
<proteinExistence type="inferred from homology"/>
<dbReference type="SUPFAM" id="SSF53383">
    <property type="entry name" value="PLP-dependent transferases"/>
    <property type="match status" value="1"/>
</dbReference>
<dbReference type="GO" id="GO:0030170">
    <property type="term" value="F:pyridoxal phosphate binding"/>
    <property type="evidence" value="ECO:0007669"/>
    <property type="project" value="TreeGrafter"/>
</dbReference>
<reference evidence="4 5" key="1">
    <citation type="submission" date="2019-08" db="EMBL/GenBank/DDBJ databases">
        <authorList>
            <person name="Peeters C."/>
        </authorList>
    </citation>
    <scope>NUCLEOTIDE SEQUENCE [LARGE SCALE GENOMIC DNA]</scope>
    <source>
        <strain evidence="4 5">LMG 31108</strain>
    </source>
</reference>
<dbReference type="CDD" id="cd00616">
    <property type="entry name" value="AHBA_syn"/>
    <property type="match status" value="1"/>
</dbReference>
<dbReference type="InterPro" id="IPR015421">
    <property type="entry name" value="PyrdxlP-dep_Trfase_major"/>
</dbReference>
<dbReference type="Gene3D" id="3.90.1150.10">
    <property type="entry name" value="Aspartate Aminotransferase, domain 1"/>
    <property type="match status" value="1"/>
</dbReference>
<dbReference type="PANTHER" id="PTHR30244">
    <property type="entry name" value="TRANSAMINASE"/>
    <property type="match status" value="1"/>
</dbReference>
<dbReference type="OrthoDB" id="9804264at2"/>
<feature type="modified residue" description="N6-(pyridoxal phosphate)lysine" evidence="2">
    <location>
        <position position="199"/>
    </location>
</feature>
<dbReference type="InterPro" id="IPR000653">
    <property type="entry name" value="DegT/StrS_aminotransferase"/>
</dbReference>
<dbReference type="RefSeq" id="WP_150668843.1">
    <property type="nucleotide sequence ID" value="NZ_CABPSB010000006.1"/>
</dbReference>
<feature type="active site" description="Proton acceptor" evidence="1">
    <location>
        <position position="199"/>
    </location>
</feature>
<evidence type="ECO:0000256" key="3">
    <source>
        <dbReference type="RuleBase" id="RU004508"/>
    </source>
</evidence>
<keyword evidence="5" id="KW-1185">Reference proteome</keyword>
<dbReference type="AlphaFoldDB" id="A0A5E4UNP6"/>
<evidence type="ECO:0000256" key="2">
    <source>
        <dbReference type="PIRSR" id="PIRSR000390-2"/>
    </source>
</evidence>
<evidence type="ECO:0000313" key="5">
    <source>
        <dbReference type="Proteomes" id="UP000406256"/>
    </source>
</evidence>
<dbReference type="Pfam" id="PF01041">
    <property type="entry name" value="DegT_DnrJ_EryC1"/>
    <property type="match status" value="1"/>
</dbReference>
<dbReference type="GO" id="GO:0008483">
    <property type="term" value="F:transaminase activity"/>
    <property type="evidence" value="ECO:0007669"/>
    <property type="project" value="TreeGrafter"/>
</dbReference>
<evidence type="ECO:0000256" key="1">
    <source>
        <dbReference type="PIRSR" id="PIRSR000390-1"/>
    </source>
</evidence>
<organism evidence="4 5">
    <name type="scientific">Pandoraea anhela</name>
    <dbReference type="NCBI Taxonomy" id="2508295"/>
    <lineage>
        <taxon>Bacteria</taxon>
        <taxon>Pseudomonadati</taxon>
        <taxon>Pseudomonadota</taxon>
        <taxon>Betaproteobacteria</taxon>
        <taxon>Burkholderiales</taxon>
        <taxon>Burkholderiaceae</taxon>
        <taxon>Pandoraea</taxon>
    </lineage>
</organism>
<gene>
    <name evidence="4" type="ORF">PAN31108_02138</name>
</gene>
<accession>A0A5E4UNP6</accession>
<protein>
    <submittedName>
        <fullName evidence="4">Pyridoxal-5'-phosphate-dependent protein</fullName>
    </submittedName>
</protein>
<dbReference type="InterPro" id="IPR015422">
    <property type="entry name" value="PyrdxlP-dep_Trfase_small"/>
</dbReference>
<sequence length="381" mass="40580">MIPLAIPNLAGKEREYLNECIDSTFVSTVGPFVTRFEQQITEASGYAYTVATSAGTTGLHAALVAVGVKPGDLVVVPGLSFIATANAVAHAHAQPWLLDIDAHSWTLDPVALKNALERETKPGADGLPVHIATGKRVAAIVPVYTLGMPADMDPIVATARQHGVPVVADAAAGLGAKYKGRELGDMGADLTMFSFNGNKTVTAGGGGAISGNDKKLVDLVRHLTTTARVGADYDHDRVGFNYRMTNLQAAVGCAQMELLDTFVAKKRAIARFYDEAFKDLPQALPFPAPEFAQSACWFSGFILKSGDSVSLRAALREAGIDARPFWKPLHYQAPFADAPRGDFRVSESIWERIVTLPCSTSITEAQLSEVVAAVRREIAGS</sequence>
<keyword evidence="2 3" id="KW-0663">Pyridoxal phosphate</keyword>
<dbReference type="EMBL" id="CABPSB010000006">
    <property type="protein sequence ID" value="VVE01164.1"/>
    <property type="molecule type" value="Genomic_DNA"/>
</dbReference>
<dbReference type="Gene3D" id="3.40.640.10">
    <property type="entry name" value="Type I PLP-dependent aspartate aminotransferase-like (Major domain)"/>
    <property type="match status" value="1"/>
</dbReference>